<evidence type="ECO:0000256" key="2">
    <source>
        <dbReference type="ARBA" id="ARBA00012438"/>
    </source>
</evidence>
<dbReference type="PROSITE" id="PS50109">
    <property type="entry name" value="HIS_KIN"/>
    <property type="match status" value="1"/>
</dbReference>
<evidence type="ECO:0000256" key="3">
    <source>
        <dbReference type="SAM" id="Phobius"/>
    </source>
</evidence>
<dbReference type="SUPFAM" id="SSF55874">
    <property type="entry name" value="ATPase domain of HSP90 chaperone/DNA topoisomerase II/histidine kinase"/>
    <property type="match status" value="1"/>
</dbReference>
<keyword evidence="3" id="KW-0472">Membrane</keyword>
<protein>
    <recommendedName>
        <fullName evidence="2">histidine kinase</fullName>
        <ecNumber evidence="2">2.7.13.3</ecNumber>
    </recommendedName>
</protein>
<dbReference type="GO" id="GO:0004673">
    <property type="term" value="F:protein histidine kinase activity"/>
    <property type="evidence" value="ECO:0007669"/>
    <property type="project" value="UniProtKB-EC"/>
</dbReference>
<feature type="transmembrane region" description="Helical" evidence="3">
    <location>
        <begin position="167"/>
        <end position="195"/>
    </location>
</feature>
<dbReference type="EMBL" id="CP028940">
    <property type="protein sequence ID" value="QKM60132.1"/>
    <property type="molecule type" value="Genomic_DNA"/>
</dbReference>
<accession>A0A6M9PJK6</accession>
<evidence type="ECO:0000313" key="6">
    <source>
        <dbReference type="Proteomes" id="UP000501090"/>
    </source>
</evidence>
<dbReference type="AlphaFoldDB" id="A0A6M9PJK6"/>
<dbReference type="InterPro" id="IPR005467">
    <property type="entry name" value="His_kinase_dom"/>
</dbReference>
<dbReference type="EC" id="2.7.13.3" evidence="2"/>
<dbReference type="KEGG" id="pard:DN92_03225"/>
<dbReference type="Gene3D" id="3.30.565.10">
    <property type="entry name" value="Histidine kinase-like ATPase, C-terminal domain"/>
    <property type="match status" value="1"/>
</dbReference>
<feature type="transmembrane region" description="Helical" evidence="3">
    <location>
        <begin position="111"/>
        <end position="129"/>
    </location>
</feature>
<dbReference type="Gene3D" id="1.10.287.130">
    <property type="match status" value="1"/>
</dbReference>
<proteinExistence type="predicted"/>
<feature type="transmembrane region" description="Helical" evidence="3">
    <location>
        <begin position="6"/>
        <end position="24"/>
    </location>
</feature>
<dbReference type="Pfam" id="PF02518">
    <property type="entry name" value="HATPase_c"/>
    <property type="match status" value="1"/>
</dbReference>
<keyword evidence="3" id="KW-0812">Transmembrane</keyword>
<organism evidence="5 6">
    <name type="scientific">Polynucleobacter arcticus</name>
    <dbReference type="NCBI Taxonomy" id="1743165"/>
    <lineage>
        <taxon>Bacteria</taxon>
        <taxon>Pseudomonadati</taxon>
        <taxon>Pseudomonadota</taxon>
        <taxon>Betaproteobacteria</taxon>
        <taxon>Burkholderiales</taxon>
        <taxon>Burkholderiaceae</taxon>
        <taxon>Polynucleobacter</taxon>
    </lineage>
</organism>
<feature type="domain" description="Histidine kinase" evidence="4">
    <location>
        <begin position="280"/>
        <end position="496"/>
    </location>
</feature>
<gene>
    <name evidence="5" type="ORF">DN92_03225</name>
</gene>
<sequence length="501" mass="56359">MSQYLAFYFASISLILLSMLISGAQLSKGVERNQSFYFMSFASAIGFLGTALVVKALIFLGSNLDSYRFFEDLPDSAFKKTFFIGYFLFGFAMLCQPLYFRALRKRVSKRFVFASLVCLFLFFLIFFLVGKNGSYLDRSFSVYFFILCLLGWTLVEASISNKELPTIWFNLISSTILVAIGIFAIWMVIIFVANYQGYLFGFTRTDISLFDTSSRVLRGTLFLFIQLLILMHWMENFSYNAVKVKIRDEQIQGLLHEKDVLIENLSNSSTLIESGALSAGLAHELNQFLGRIALNRDEISQLINQSDVKPENLKLPLDNILKANQSAANLIVSLKKLFNSGAEDSSLCSVDGLVKEVVSLYVGRIQKSNIEIVLDLHVNRQQFIWESLFRQAIVNLLSNAIEALDTTSKSNKLIQIQSSIDQSGNYLLKFIDNGPGINAVQEKKIFNLFATSKSGGTGIGLWLSRYIVERHKGSLTYENLPDKGGVIFIISIPRGVRGNWG</sequence>
<dbReference type="PANTHER" id="PTHR43065:SF42">
    <property type="entry name" value="TWO-COMPONENT SENSOR PPRA"/>
    <property type="match status" value="1"/>
</dbReference>
<name>A0A6M9PJK6_9BURK</name>
<feature type="transmembrane region" description="Helical" evidence="3">
    <location>
        <begin position="81"/>
        <end position="99"/>
    </location>
</feature>
<dbReference type="InterPro" id="IPR004358">
    <property type="entry name" value="Sig_transdc_His_kin-like_C"/>
</dbReference>
<evidence type="ECO:0000256" key="1">
    <source>
        <dbReference type="ARBA" id="ARBA00000085"/>
    </source>
</evidence>
<feature type="transmembrane region" description="Helical" evidence="3">
    <location>
        <begin position="135"/>
        <end position="155"/>
    </location>
</feature>
<dbReference type="SMART" id="SM00387">
    <property type="entry name" value="HATPase_c"/>
    <property type="match status" value="1"/>
</dbReference>
<dbReference type="InterPro" id="IPR003594">
    <property type="entry name" value="HATPase_dom"/>
</dbReference>
<evidence type="ECO:0000313" key="5">
    <source>
        <dbReference type="EMBL" id="QKM60132.1"/>
    </source>
</evidence>
<dbReference type="RefSeq" id="WP_173959902.1">
    <property type="nucleotide sequence ID" value="NZ_CP028940.1"/>
</dbReference>
<dbReference type="PRINTS" id="PR00344">
    <property type="entry name" value="BCTRLSENSOR"/>
</dbReference>
<dbReference type="PANTHER" id="PTHR43065">
    <property type="entry name" value="SENSOR HISTIDINE KINASE"/>
    <property type="match status" value="1"/>
</dbReference>
<feature type="transmembrane region" description="Helical" evidence="3">
    <location>
        <begin position="36"/>
        <end position="61"/>
    </location>
</feature>
<reference evidence="5 6" key="1">
    <citation type="submission" date="2018-04" db="EMBL/GenBank/DDBJ databases">
        <title>Polynucleobacter sp. UK-Long2-W17 genome.</title>
        <authorList>
            <person name="Hahn M.W."/>
        </authorList>
    </citation>
    <scope>NUCLEOTIDE SEQUENCE [LARGE SCALE GENOMIC DNA]</scope>
    <source>
        <strain evidence="5 6">UK-Long2-W17</strain>
    </source>
</reference>
<comment type="catalytic activity">
    <reaction evidence="1">
        <text>ATP + protein L-histidine = ADP + protein N-phospho-L-histidine.</text>
        <dbReference type="EC" id="2.7.13.3"/>
    </reaction>
</comment>
<keyword evidence="3" id="KW-1133">Transmembrane helix</keyword>
<evidence type="ECO:0000259" key="4">
    <source>
        <dbReference type="PROSITE" id="PS50109"/>
    </source>
</evidence>
<keyword evidence="6" id="KW-1185">Reference proteome</keyword>
<dbReference type="Proteomes" id="UP000501090">
    <property type="component" value="Chromosome"/>
</dbReference>
<dbReference type="InterPro" id="IPR036890">
    <property type="entry name" value="HATPase_C_sf"/>
</dbReference>